<keyword evidence="6" id="KW-1185">Reference proteome</keyword>
<dbReference type="STRING" id="6183.A0A3Q0KPM0"/>
<sequence>MATSVSYRRCVNCKENIIESNFDIHEAFCCRNVTTCPDCGVSLLRTQLLEHHLDKHSQIKCTYCESLFKESSVLEHELICPRRLVECVFCNLEVTIDLLDDHESTCGARTERCSDCGNFVMLKDLETHRCKKPIECLTNLQNDLEKDFRVALNLQYEDCIQNVHSATFQKHVESRNDSSRHKTTVGRSSNENVVDEWESNSMIPCEFCYSCYSIDMIDEHQVLCLIENGPLMSSTEEQTNESKDPCNELTTNSKITPSPCSISQASGSSTVSSMINPIKVQSNKFPSSLQQLKSTNGKSPQSSSSSSSSSLTVPQNNTVNIKTSNHRLCPSRSNNNKSTSVTNKNQHPSKSVHDPSMNKSLHSNSLLNLQKKKNCNSLKKQKKSFT</sequence>
<dbReference type="WBParaSite" id="Smp_149180.1">
    <property type="protein sequence ID" value="Smp_149180.1"/>
    <property type="gene ID" value="Smp_149180"/>
</dbReference>
<dbReference type="InterPro" id="IPR013083">
    <property type="entry name" value="Znf_RING/FYVE/PHD"/>
</dbReference>
<feature type="compositionally biased region" description="Basic residues" evidence="4">
    <location>
        <begin position="370"/>
        <end position="386"/>
    </location>
</feature>
<dbReference type="GO" id="GO:0005739">
    <property type="term" value="C:mitochondrion"/>
    <property type="evidence" value="ECO:0007669"/>
    <property type="project" value="TreeGrafter"/>
</dbReference>
<feature type="region of interest" description="Disordered" evidence="4">
    <location>
        <begin position="171"/>
        <end position="192"/>
    </location>
</feature>
<feature type="domain" description="C2H2-type" evidence="5">
    <location>
        <begin position="36"/>
        <end position="56"/>
    </location>
</feature>
<feature type="region of interest" description="Disordered" evidence="4">
    <location>
        <begin position="235"/>
        <end position="268"/>
    </location>
</feature>
<dbReference type="InterPro" id="IPR013087">
    <property type="entry name" value="Znf_C2H2_type"/>
</dbReference>
<keyword evidence="2" id="KW-0863">Zinc-finger</keyword>
<evidence type="ECO:0000313" key="6">
    <source>
        <dbReference type="Proteomes" id="UP000008854"/>
    </source>
</evidence>
<dbReference type="GO" id="GO:0008270">
    <property type="term" value="F:zinc ion binding"/>
    <property type="evidence" value="ECO:0007669"/>
    <property type="project" value="UniProtKB-KW"/>
</dbReference>
<keyword evidence="1" id="KW-0479">Metal-binding</keyword>
<dbReference type="SUPFAM" id="SSF49599">
    <property type="entry name" value="TRAF domain-like"/>
    <property type="match status" value="1"/>
</dbReference>
<reference evidence="7" key="2">
    <citation type="submission" date="2018-12" db="UniProtKB">
        <authorList>
            <consortium name="WormBaseParasite"/>
        </authorList>
    </citation>
    <scope>IDENTIFICATION</scope>
    <source>
        <strain evidence="7 8">Puerto Rican</strain>
    </source>
</reference>
<dbReference type="InParanoid" id="A0A3Q0KPM0"/>
<keyword evidence="3" id="KW-0862">Zinc</keyword>
<evidence type="ECO:0000256" key="2">
    <source>
        <dbReference type="ARBA" id="ARBA00022771"/>
    </source>
</evidence>
<feature type="compositionally biased region" description="Polar residues" evidence="4">
    <location>
        <begin position="311"/>
        <end position="323"/>
    </location>
</feature>
<dbReference type="Pfam" id="PF21366">
    <property type="entry name" value="TRAFD1-XIAF1_ZnF"/>
    <property type="match status" value="1"/>
</dbReference>
<feature type="compositionally biased region" description="Low complexity" evidence="4">
    <location>
        <begin position="331"/>
        <end position="345"/>
    </location>
</feature>
<evidence type="ECO:0000256" key="3">
    <source>
        <dbReference type="ARBA" id="ARBA00022833"/>
    </source>
</evidence>
<dbReference type="Gene3D" id="3.30.40.10">
    <property type="entry name" value="Zinc/RING finger domain, C3HC4 (zinc finger)"/>
    <property type="match status" value="2"/>
</dbReference>
<dbReference type="AlphaFoldDB" id="A0A3Q0KPM0"/>
<name>A0A3Q0KPM0_SCHMA</name>
<dbReference type="PANTHER" id="PTHR16295:SF10">
    <property type="entry name" value="EXPRESSED PROTEIN"/>
    <property type="match status" value="1"/>
</dbReference>
<feature type="region of interest" description="Disordered" evidence="4">
    <location>
        <begin position="289"/>
        <end position="386"/>
    </location>
</feature>
<dbReference type="InterPro" id="IPR049439">
    <property type="entry name" value="TRAFD1-XIAF1_Znf"/>
</dbReference>
<reference evidence="6" key="1">
    <citation type="journal article" date="2012" name="PLoS Negl. Trop. Dis.">
        <title>A systematically improved high quality genome and transcriptome of the human blood fluke Schistosoma mansoni.</title>
        <authorList>
            <person name="Protasio A.V."/>
            <person name="Tsai I.J."/>
            <person name="Babbage A."/>
            <person name="Nichol S."/>
            <person name="Hunt M."/>
            <person name="Aslett M.A."/>
            <person name="De Silva N."/>
            <person name="Velarde G.S."/>
            <person name="Anderson T.J."/>
            <person name="Clark R.C."/>
            <person name="Davidson C."/>
            <person name="Dillon G.P."/>
            <person name="Holroyd N.E."/>
            <person name="LoVerde P.T."/>
            <person name="Lloyd C."/>
            <person name="McQuillan J."/>
            <person name="Oliveira G."/>
            <person name="Otto T.D."/>
            <person name="Parker-Manuel S.J."/>
            <person name="Quail M.A."/>
            <person name="Wilson R.A."/>
            <person name="Zerlotini A."/>
            <person name="Dunne D.W."/>
            <person name="Berriman M."/>
        </authorList>
    </citation>
    <scope>NUCLEOTIDE SEQUENCE [LARGE SCALE GENOMIC DNA]</scope>
    <source>
        <strain evidence="6">Puerto Rican</strain>
    </source>
</reference>
<feature type="compositionally biased region" description="Polar residues" evidence="4">
    <location>
        <begin position="289"/>
        <end position="301"/>
    </location>
</feature>
<accession>A0A3Q0KPM0</accession>
<organism evidence="6 7">
    <name type="scientific">Schistosoma mansoni</name>
    <name type="common">Blood fluke</name>
    <dbReference type="NCBI Taxonomy" id="6183"/>
    <lineage>
        <taxon>Eukaryota</taxon>
        <taxon>Metazoa</taxon>
        <taxon>Spiralia</taxon>
        <taxon>Lophotrochozoa</taxon>
        <taxon>Platyhelminthes</taxon>
        <taxon>Trematoda</taxon>
        <taxon>Digenea</taxon>
        <taxon>Strigeidida</taxon>
        <taxon>Schistosomatoidea</taxon>
        <taxon>Schistosomatidae</taxon>
        <taxon>Schistosoma</taxon>
    </lineage>
</organism>
<evidence type="ECO:0000313" key="7">
    <source>
        <dbReference type="WBParaSite" id="Smp_149180.1"/>
    </source>
</evidence>
<dbReference type="PANTHER" id="PTHR16295">
    <property type="entry name" value="TRAF-TYPE ZINC FINGER PROTEIN-RELATED"/>
    <property type="match status" value="1"/>
</dbReference>
<accession>A0A5K4EST9</accession>
<feature type="compositionally biased region" description="Polar residues" evidence="4">
    <location>
        <begin position="248"/>
        <end position="268"/>
    </location>
</feature>
<proteinExistence type="predicted"/>
<evidence type="ECO:0000256" key="1">
    <source>
        <dbReference type="ARBA" id="ARBA00022723"/>
    </source>
</evidence>
<feature type="compositionally biased region" description="Low complexity" evidence="4">
    <location>
        <begin position="358"/>
        <end position="369"/>
    </location>
</feature>
<dbReference type="InterPro" id="IPR051986">
    <property type="entry name" value="Innate_Immune_Apopt_Reg"/>
</dbReference>
<dbReference type="WBParaSite" id="Smp_149180.2">
    <property type="protein sequence ID" value="Smp_149180.2"/>
    <property type="gene ID" value="Smp_149180"/>
</dbReference>
<protein>
    <submittedName>
        <fullName evidence="7 8">C2H2-type domain-containing protein</fullName>
    </submittedName>
</protein>
<evidence type="ECO:0000259" key="5">
    <source>
        <dbReference type="PROSITE" id="PS00028"/>
    </source>
</evidence>
<feature type="compositionally biased region" description="Basic and acidic residues" evidence="4">
    <location>
        <begin position="171"/>
        <end position="180"/>
    </location>
</feature>
<dbReference type="ExpressionAtlas" id="A0A3Q0KPM0">
    <property type="expression patterns" value="differential"/>
</dbReference>
<evidence type="ECO:0000313" key="8">
    <source>
        <dbReference type="WBParaSite" id="Smp_149180.2"/>
    </source>
</evidence>
<dbReference type="Proteomes" id="UP000008854">
    <property type="component" value="Unassembled WGS sequence"/>
</dbReference>
<dbReference type="PROSITE" id="PS00028">
    <property type="entry name" value="ZINC_FINGER_C2H2_1"/>
    <property type="match status" value="1"/>
</dbReference>
<evidence type="ECO:0000256" key="4">
    <source>
        <dbReference type="SAM" id="MobiDB-lite"/>
    </source>
</evidence>